<dbReference type="EMBL" id="JAEEGB010000015">
    <property type="protein sequence ID" value="MBI6873725.1"/>
    <property type="molecule type" value="Genomic_DNA"/>
</dbReference>
<dbReference type="PANTHER" id="PTHR11851:SF49">
    <property type="entry name" value="MITOCHONDRIAL-PROCESSING PEPTIDASE SUBUNIT ALPHA"/>
    <property type="match status" value="1"/>
</dbReference>
<dbReference type="InterPro" id="IPR007863">
    <property type="entry name" value="Peptidase_M16_C"/>
</dbReference>
<dbReference type="InterPro" id="IPR011765">
    <property type="entry name" value="Pept_M16_N"/>
</dbReference>
<feature type="coiled-coil region" evidence="3">
    <location>
        <begin position="62"/>
        <end position="109"/>
    </location>
</feature>
<evidence type="ECO:0000256" key="1">
    <source>
        <dbReference type="ARBA" id="ARBA00007261"/>
    </source>
</evidence>
<accession>A0A934HSW9</accession>
<evidence type="ECO:0000259" key="4">
    <source>
        <dbReference type="Pfam" id="PF00675"/>
    </source>
</evidence>
<evidence type="ECO:0000256" key="3">
    <source>
        <dbReference type="SAM" id="Coils"/>
    </source>
</evidence>
<dbReference type="InterPro" id="IPR001431">
    <property type="entry name" value="Pept_M16_Zn_BS"/>
</dbReference>
<protein>
    <submittedName>
        <fullName evidence="6">Insulinase family protein</fullName>
    </submittedName>
</protein>
<dbReference type="Proteomes" id="UP000622687">
    <property type="component" value="Unassembled WGS sequence"/>
</dbReference>
<comment type="caution">
    <text evidence="6">The sequence shown here is derived from an EMBL/GenBank/DDBJ whole genome shotgun (WGS) entry which is preliminary data.</text>
</comment>
<keyword evidence="7" id="KW-1185">Reference proteome</keyword>
<dbReference type="Pfam" id="PF00675">
    <property type="entry name" value="Peptidase_M16"/>
    <property type="match status" value="1"/>
</dbReference>
<dbReference type="GO" id="GO:0006508">
    <property type="term" value="P:proteolysis"/>
    <property type="evidence" value="ECO:0007669"/>
    <property type="project" value="InterPro"/>
</dbReference>
<dbReference type="RefSeq" id="WP_211143153.1">
    <property type="nucleotide sequence ID" value="NZ_JAEEGB010000015.1"/>
</dbReference>
<dbReference type="AlphaFoldDB" id="A0A934HSW9"/>
<evidence type="ECO:0000256" key="2">
    <source>
        <dbReference type="RuleBase" id="RU004447"/>
    </source>
</evidence>
<evidence type="ECO:0000313" key="7">
    <source>
        <dbReference type="Proteomes" id="UP000622687"/>
    </source>
</evidence>
<feature type="domain" description="Peptidase M16 C-terminal" evidence="5">
    <location>
        <begin position="166"/>
        <end position="329"/>
    </location>
</feature>
<dbReference type="PROSITE" id="PS00143">
    <property type="entry name" value="INSULINASE"/>
    <property type="match status" value="1"/>
</dbReference>
<name>A0A934HSW9_9CLOT</name>
<keyword evidence="3" id="KW-0175">Coiled coil</keyword>
<dbReference type="SUPFAM" id="SSF63411">
    <property type="entry name" value="LuxS/MPP-like metallohydrolase"/>
    <property type="match status" value="2"/>
</dbReference>
<comment type="similarity">
    <text evidence="1 2">Belongs to the peptidase M16 family.</text>
</comment>
<dbReference type="GO" id="GO:0004222">
    <property type="term" value="F:metalloendopeptidase activity"/>
    <property type="evidence" value="ECO:0007669"/>
    <property type="project" value="InterPro"/>
</dbReference>
<organism evidence="6 7">
    <name type="scientific">Clostridium aciditolerans</name>
    <dbReference type="NCBI Taxonomy" id="339861"/>
    <lineage>
        <taxon>Bacteria</taxon>
        <taxon>Bacillati</taxon>
        <taxon>Bacillota</taxon>
        <taxon>Clostridia</taxon>
        <taxon>Eubacteriales</taxon>
        <taxon>Clostridiaceae</taxon>
        <taxon>Clostridium</taxon>
    </lineage>
</organism>
<feature type="domain" description="Peptidase M16 N-terminal" evidence="4">
    <location>
        <begin position="17"/>
        <end position="160"/>
    </location>
</feature>
<dbReference type="Pfam" id="PF05193">
    <property type="entry name" value="Peptidase_M16_C"/>
    <property type="match status" value="1"/>
</dbReference>
<gene>
    <name evidence="6" type="ORF">I6U51_13545</name>
</gene>
<sequence>MFDAKQKVLPNGIRLISIKKDTQVTSIHAGIKIGAIFENPDEKGISHFIEHMLFKGTKTKTNEELNLDLETLGGEYNAYTDNDCTVYSVTALREELEKSLELLSDMLRNSTFPEEEISKERDVILAEIRTSKDDVEDYSFKKINEMAFIKSPLRYETIGDEKTINKINREKLVNFYDKYYVPNNCFISIVSSFEHEYVYDLVWKYFKEWMWKEFKRQEVIVENNIPGLKVSYKKDIEQSTILYLFTFYNITKEEELALRILNHKFGESANSILFRKLREEKGLAYDVYTDLDLTTNVKTLYIYTAVSDENVDETINTIDNCIEEIKNKNIVFDDSTIGLMKKVLKTAVAFTLEDSTDIGNYVLHQAIDEDDIFKFVDDMKNLENVRKEDIYNVARIVFENPTIHILKSEDSR</sequence>
<evidence type="ECO:0000313" key="6">
    <source>
        <dbReference type="EMBL" id="MBI6873725.1"/>
    </source>
</evidence>
<dbReference type="GO" id="GO:0046872">
    <property type="term" value="F:metal ion binding"/>
    <property type="evidence" value="ECO:0007669"/>
    <property type="project" value="InterPro"/>
</dbReference>
<dbReference type="PANTHER" id="PTHR11851">
    <property type="entry name" value="METALLOPROTEASE"/>
    <property type="match status" value="1"/>
</dbReference>
<dbReference type="Gene3D" id="3.30.830.10">
    <property type="entry name" value="Metalloenzyme, LuxS/M16 peptidase-like"/>
    <property type="match status" value="2"/>
</dbReference>
<dbReference type="InterPro" id="IPR050361">
    <property type="entry name" value="MPP/UQCRC_Complex"/>
</dbReference>
<dbReference type="InterPro" id="IPR011249">
    <property type="entry name" value="Metalloenz_LuxS/M16"/>
</dbReference>
<reference evidence="6" key="1">
    <citation type="submission" date="2020-12" db="EMBL/GenBank/DDBJ databases">
        <title>Clostridium thailandense sp. nov., a novel acetogenic bacterium isolated from peat land soil in Thailand.</title>
        <authorList>
            <person name="Chaikitkaew S."/>
            <person name="Birkeland N.K."/>
        </authorList>
    </citation>
    <scope>NUCLEOTIDE SEQUENCE</scope>
    <source>
        <strain evidence="6">DSM 17425</strain>
    </source>
</reference>
<evidence type="ECO:0000259" key="5">
    <source>
        <dbReference type="Pfam" id="PF05193"/>
    </source>
</evidence>
<proteinExistence type="inferred from homology"/>